<name>A0A0C9Y6G5_9AGAR</name>
<feature type="non-terminal residue" evidence="1">
    <location>
        <position position="1"/>
    </location>
</feature>
<organism evidence="1 2">
    <name type="scientific">Laccaria amethystina LaAM-08-1</name>
    <dbReference type="NCBI Taxonomy" id="1095629"/>
    <lineage>
        <taxon>Eukaryota</taxon>
        <taxon>Fungi</taxon>
        <taxon>Dikarya</taxon>
        <taxon>Basidiomycota</taxon>
        <taxon>Agaricomycotina</taxon>
        <taxon>Agaricomycetes</taxon>
        <taxon>Agaricomycetidae</taxon>
        <taxon>Agaricales</taxon>
        <taxon>Agaricineae</taxon>
        <taxon>Hydnangiaceae</taxon>
        <taxon>Laccaria</taxon>
    </lineage>
</organism>
<sequence length="49" mass="5496">EYTQATTQYALFPLPPSSALVGISVGPETEKKTERVAKESMRLSWRGRK</sequence>
<reference evidence="1 2" key="1">
    <citation type="submission" date="2014-04" db="EMBL/GenBank/DDBJ databases">
        <authorList>
            <consortium name="DOE Joint Genome Institute"/>
            <person name="Kuo A."/>
            <person name="Kohler A."/>
            <person name="Nagy L.G."/>
            <person name="Floudas D."/>
            <person name="Copeland A."/>
            <person name="Barry K.W."/>
            <person name="Cichocki N."/>
            <person name="Veneault-Fourrey C."/>
            <person name="LaButti K."/>
            <person name="Lindquist E.A."/>
            <person name="Lipzen A."/>
            <person name="Lundell T."/>
            <person name="Morin E."/>
            <person name="Murat C."/>
            <person name="Sun H."/>
            <person name="Tunlid A."/>
            <person name="Henrissat B."/>
            <person name="Grigoriev I.V."/>
            <person name="Hibbett D.S."/>
            <person name="Martin F."/>
            <person name="Nordberg H.P."/>
            <person name="Cantor M.N."/>
            <person name="Hua S.X."/>
        </authorList>
    </citation>
    <scope>NUCLEOTIDE SEQUENCE [LARGE SCALE GENOMIC DNA]</scope>
    <source>
        <strain evidence="1 2">LaAM-08-1</strain>
    </source>
</reference>
<protein>
    <submittedName>
        <fullName evidence="1">Uncharacterized protein</fullName>
    </submittedName>
</protein>
<gene>
    <name evidence="1" type="ORF">K443DRAFT_94826</name>
</gene>
<dbReference type="EMBL" id="KN838578">
    <property type="protein sequence ID" value="KIK03648.1"/>
    <property type="molecule type" value="Genomic_DNA"/>
</dbReference>
<accession>A0A0C9Y6G5</accession>
<reference evidence="2" key="2">
    <citation type="submission" date="2015-01" db="EMBL/GenBank/DDBJ databases">
        <title>Evolutionary Origins and Diversification of the Mycorrhizal Mutualists.</title>
        <authorList>
            <consortium name="DOE Joint Genome Institute"/>
            <consortium name="Mycorrhizal Genomics Consortium"/>
            <person name="Kohler A."/>
            <person name="Kuo A."/>
            <person name="Nagy L.G."/>
            <person name="Floudas D."/>
            <person name="Copeland A."/>
            <person name="Barry K.W."/>
            <person name="Cichocki N."/>
            <person name="Veneault-Fourrey C."/>
            <person name="LaButti K."/>
            <person name="Lindquist E.A."/>
            <person name="Lipzen A."/>
            <person name="Lundell T."/>
            <person name="Morin E."/>
            <person name="Murat C."/>
            <person name="Riley R."/>
            <person name="Ohm R."/>
            <person name="Sun H."/>
            <person name="Tunlid A."/>
            <person name="Henrissat B."/>
            <person name="Grigoriev I.V."/>
            <person name="Hibbett D.S."/>
            <person name="Martin F."/>
        </authorList>
    </citation>
    <scope>NUCLEOTIDE SEQUENCE [LARGE SCALE GENOMIC DNA]</scope>
    <source>
        <strain evidence="2">LaAM-08-1</strain>
    </source>
</reference>
<proteinExistence type="predicted"/>
<evidence type="ECO:0000313" key="1">
    <source>
        <dbReference type="EMBL" id="KIK03648.1"/>
    </source>
</evidence>
<dbReference type="HOGENOM" id="CLU_3147204_0_0_1"/>
<dbReference type="OrthoDB" id="10415918at2759"/>
<keyword evidence="2" id="KW-1185">Reference proteome</keyword>
<evidence type="ECO:0000313" key="2">
    <source>
        <dbReference type="Proteomes" id="UP000054477"/>
    </source>
</evidence>
<dbReference type="Proteomes" id="UP000054477">
    <property type="component" value="Unassembled WGS sequence"/>
</dbReference>
<dbReference type="AlphaFoldDB" id="A0A0C9Y6G5"/>